<organism evidence="4 5">
    <name type="scientific">Linum trigynum</name>
    <dbReference type="NCBI Taxonomy" id="586398"/>
    <lineage>
        <taxon>Eukaryota</taxon>
        <taxon>Viridiplantae</taxon>
        <taxon>Streptophyta</taxon>
        <taxon>Embryophyta</taxon>
        <taxon>Tracheophyta</taxon>
        <taxon>Spermatophyta</taxon>
        <taxon>Magnoliopsida</taxon>
        <taxon>eudicotyledons</taxon>
        <taxon>Gunneridae</taxon>
        <taxon>Pentapetalae</taxon>
        <taxon>rosids</taxon>
        <taxon>fabids</taxon>
        <taxon>Malpighiales</taxon>
        <taxon>Linaceae</taxon>
        <taxon>Linum</taxon>
    </lineage>
</organism>
<keyword evidence="2" id="KW-0732">Signal</keyword>
<feature type="compositionally biased region" description="Basic and acidic residues" evidence="1">
    <location>
        <begin position="191"/>
        <end position="206"/>
    </location>
</feature>
<feature type="compositionally biased region" description="Basic and acidic residues" evidence="1">
    <location>
        <begin position="166"/>
        <end position="177"/>
    </location>
</feature>
<dbReference type="Pfam" id="PF26130">
    <property type="entry name" value="PB1-like"/>
    <property type="match status" value="1"/>
</dbReference>
<feature type="region of interest" description="Disordered" evidence="1">
    <location>
        <begin position="160"/>
        <end position="237"/>
    </location>
</feature>
<sequence>MCCYCTFHHLISGLLKLNLASLFLLGIDDDKFTIELHYKGEVVYVLDEDLCYFGRKVKYLDWIDPDCLSLFELDGYLVEFGFSESVRMLEEYRMKNGWAYYWRLQGERLKEGLQELRSDKEIMDMAAKVIQDTKFVEIYLINKEELTKASLAEVQHEMAETLSKSNETESGSKGRTELEDDLGCQNNVDYVDNRESNEFDTDHPAESDPEQGLDADFEGNYEDMEGLSNDGEGGSHEIYIDDAFDFHSEDDVYDFRLPRQHQFR</sequence>
<feature type="domain" description="PB1-like" evidence="3">
    <location>
        <begin position="29"/>
        <end position="140"/>
    </location>
</feature>
<dbReference type="Proteomes" id="UP001497516">
    <property type="component" value="Chromosome 3"/>
</dbReference>
<gene>
    <name evidence="4" type="ORF">LTRI10_LOCUS18610</name>
</gene>
<dbReference type="EMBL" id="OZ034816">
    <property type="protein sequence ID" value="CAL1376915.1"/>
    <property type="molecule type" value="Genomic_DNA"/>
</dbReference>
<feature type="compositionally biased region" description="Acidic residues" evidence="1">
    <location>
        <begin position="207"/>
        <end position="225"/>
    </location>
</feature>
<evidence type="ECO:0000256" key="1">
    <source>
        <dbReference type="SAM" id="MobiDB-lite"/>
    </source>
</evidence>
<evidence type="ECO:0000313" key="4">
    <source>
        <dbReference type="EMBL" id="CAL1376915.1"/>
    </source>
</evidence>
<proteinExistence type="predicted"/>
<evidence type="ECO:0000313" key="5">
    <source>
        <dbReference type="Proteomes" id="UP001497516"/>
    </source>
</evidence>
<feature type="signal peptide" evidence="2">
    <location>
        <begin position="1"/>
        <end position="26"/>
    </location>
</feature>
<name>A0AAV2DU15_9ROSI</name>
<dbReference type="AlphaFoldDB" id="A0AAV2DU15"/>
<evidence type="ECO:0000259" key="3">
    <source>
        <dbReference type="Pfam" id="PF26130"/>
    </source>
</evidence>
<protein>
    <recommendedName>
        <fullName evidence="3">PB1-like domain-containing protein</fullName>
    </recommendedName>
</protein>
<evidence type="ECO:0000256" key="2">
    <source>
        <dbReference type="SAM" id="SignalP"/>
    </source>
</evidence>
<feature type="chain" id="PRO_5043987884" description="PB1-like domain-containing protein" evidence="2">
    <location>
        <begin position="27"/>
        <end position="264"/>
    </location>
</feature>
<accession>A0AAV2DU15</accession>
<reference evidence="4 5" key="1">
    <citation type="submission" date="2024-04" db="EMBL/GenBank/DDBJ databases">
        <authorList>
            <person name="Fracassetti M."/>
        </authorList>
    </citation>
    <scope>NUCLEOTIDE SEQUENCE [LARGE SCALE GENOMIC DNA]</scope>
</reference>
<dbReference type="InterPro" id="IPR058594">
    <property type="entry name" value="PB1-like_dom_pln"/>
</dbReference>
<keyword evidence="5" id="KW-1185">Reference proteome</keyword>